<evidence type="ECO:0000313" key="7">
    <source>
        <dbReference type="Proteomes" id="UP000541444"/>
    </source>
</evidence>
<keyword evidence="1 4" id="KW-0489">Methyltransferase</keyword>
<dbReference type="InterPro" id="IPR029063">
    <property type="entry name" value="SAM-dependent_MTases_sf"/>
</dbReference>
<dbReference type="CDD" id="cd02440">
    <property type="entry name" value="AdoMet_MTases"/>
    <property type="match status" value="1"/>
</dbReference>
<dbReference type="EMBL" id="JACGCM010000973">
    <property type="protein sequence ID" value="KAF6163530.1"/>
    <property type="molecule type" value="Genomic_DNA"/>
</dbReference>
<proteinExistence type="inferred from homology"/>
<feature type="region of interest" description="SAM motif I" evidence="4">
    <location>
        <begin position="67"/>
        <end position="76"/>
    </location>
</feature>
<feature type="domain" description="Methyltransferase type 11" evidence="5">
    <location>
        <begin position="68"/>
        <end position="196"/>
    </location>
</feature>
<feature type="region of interest" description="SAM motif II" evidence="4">
    <location>
        <begin position="160"/>
        <end position="168"/>
    </location>
</feature>
<dbReference type="PANTHER" id="PTHR43591">
    <property type="entry name" value="METHYLTRANSFERASE"/>
    <property type="match status" value="1"/>
</dbReference>
<dbReference type="PANTHER" id="PTHR43591:SF81">
    <property type="entry name" value="MAGNESIUM PROTOPORPHYRIN IX METHYLTRANSFERASE, CHLOROPLASTIC-RELATED"/>
    <property type="match status" value="1"/>
</dbReference>
<dbReference type="AlphaFoldDB" id="A0A7J7N947"/>
<name>A0A7J7N947_9MAGN</name>
<accession>A0A7J7N947</accession>
<dbReference type="OrthoDB" id="8300214at2759"/>
<organism evidence="6 7">
    <name type="scientific">Kingdonia uniflora</name>
    <dbReference type="NCBI Taxonomy" id="39325"/>
    <lineage>
        <taxon>Eukaryota</taxon>
        <taxon>Viridiplantae</taxon>
        <taxon>Streptophyta</taxon>
        <taxon>Embryophyta</taxon>
        <taxon>Tracheophyta</taxon>
        <taxon>Spermatophyta</taxon>
        <taxon>Magnoliopsida</taxon>
        <taxon>Ranunculales</taxon>
        <taxon>Circaeasteraceae</taxon>
        <taxon>Kingdonia</taxon>
    </lineage>
</organism>
<dbReference type="Gene3D" id="3.40.50.150">
    <property type="entry name" value="Vaccinia Virus protein VP39"/>
    <property type="match status" value="1"/>
</dbReference>
<reference evidence="6 7" key="1">
    <citation type="journal article" date="2020" name="IScience">
        <title>Genome Sequencing of the Endangered Kingdonia uniflora (Circaeasteraceae, Ranunculales) Reveals Potential Mechanisms of Evolutionary Specialization.</title>
        <authorList>
            <person name="Sun Y."/>
            <person name="Deng T."/>
            <person name="Zhang A."/>
            <person name="Moore M.J."/>
            <person name="Landis J.B."/>
            <person name="Lin N."/>
            <person name="Zhang H."/>
            <person name="Zhang X."/>
            <person name="Huang J."/>
            <person name="Zhang X."/>
            <person name="Sun H."/>
            <person name="Wang H."/>
        </authorList>
    </citation>
    <scope>NUCLEOTIDE SEQUENCE [LARGE SCALE GENOMIC DNA]</scope>
    <source>
        <strain evidence="6">TB1705</strain>
        <tissue evidence="6">Leaf</tissue>
    </source>
</reference>
<comment type="caution">
    <text evidence="6">The sequence shown here is derived from an EMBL/GenBank/DDBJ whole genome shotgun (WGS) entry which is preliminary data.</text>
</comment>
<dbReference type="InterPro" id="IPR013216">
    <property type="entry name" value="Methyltransf_11"/>
</dbReference>
<evidence type="ECO:0000256" key="1">
    <source>
        <dbReference type="ARBA" id="ARBA00022603"/>
    </source>
</evidence>
<gene>
    <name evidence="6" type="ORF">GIB67_002535</name>
</gene>
<dbReference type="Proteomes" id="UP000541444">
    <property type="component" value="Unassembled WGS sequence"/>
</dbReference>
<sequence>MASTTKIANMYNDLKWEEIWGDHIHQGFYNLNTTTKPDRKTAQFCLIEEVLCFDNVSEDSVKKPKFIVDVGCGISGPVIYLEKKYGTKCIGIDISPYNVKRVQRFQMHKDWEIRLKLVHLGLKHHIWYKYVDRFNSVFSNNGFQVMFQAGDALQLPFPDGQFDLVWSTECGIHLPDKTKFVSELVRVAAPGDTIIITDPCHRDLTNEESLKPDKEEFFLKNCSRTKSSSSATSVAGFGSSLAIYHYLCILESPTGGSIGKDMELEELHAQVAELRTTNQTKSDKKAKKGNEHNDIMSRVDRHMEWQDKRYKKLQECYKILEVSFSKAVMPEATRSQMLMVAIVYFVEEVRRLEFERDTLYDCLLGRGCICKVDVDRGNCMKATEMELSSQPAEFVEQAKMITAARASNFMAECPPVVGESIAEFPLVEKNSQKWLVAVTCRSICICRHIER</sequence>
<evidence type="ECO:0000313" key="6">
    <source>
        <dbReference type="EMBL" id="KAF6163530.1"/>
    </source>
</evidence>
<evidence type="ECO:0000256" key="2">
    <source>
        <dbReference type="ARBA" id="ARBA00022679"/>
    </source>
</evidence>
<keyword evidence="3 4" id="KW-0949">S-adenosyl-L-methionine</keyword>
<dbReference type="PROSITE" id="PS51581">
    <property type="entry name" value="SAM_GTMT"/>
    <property type="match status" value="1"/>
</dbReference>
<keyword evidence="2 4" id="KW-0808">Transferase</keyword>
<keyword evidence="7" id="KW-1185">Reference proteome</keyword>
<feature type="region of interest" description="SAM motif III" evidence="4">
    <location>
        <begin position="187"/>
        <end position="196"/>
    </location>
</feature>
<dbReference type="InterPro" id="IPR025774">
    <property type="entry name" value="PiNMT-like"/>
</dbReference>
<dbReference type="Pfam" id="PF08241">
    <property type="entry name" value="Methyltransf_11"/>
    <property type="match status" value="1"/>
</dbReference>
<evidence type="ECO:0000259" key="5">
    <source>
        <dbReference type="Pfam" id="PF08241"/>
    </source>
</evidence>
<evidence type="ECO:0000256" key="4">
    <source>
        <dbReference type="PROSITE-ProRule" id="PRU00914"/>
    </source>
</evidence>
<dbReference type="SUPFAM" id="SSF53335">
    <property type="entry name" value="S-adenosyl-L-methionine-dependent methyltransferases"/>
    <property type="match status" value="1"/>
</dbReference>
<comment type="similarity">
    <text evidence="4">Belongs to the class I-like SAM-binding methyltransferase superfamily. gTMT family.</text>
</comment>
<evidence type="ECO:0000256" key="3">
    <source>
        <dbReference type="ARBA" id="ARBA00022691"/>
    </source>
</evidence>
<dbReference type="GO" id="GO:0008757">
    <property type="term" value="F:S-adenosylmethionine-dependent methyltransferase activity"/>
    <property type="evidence" value="ECO:0007669"/>
    <property type="project" value="InterPro"/>
</dbReference>
<dbReference type="GO" id="GO:0032259">
    <property type="term" value="P:methylation"/>
    <property type="evidence" value="ECO:0007669"/>
    <property type="project" value="UniProtKB-UniRule"/>
</dbReference>
<protein>
    <recommendedName>
        <fullName evidence="5">Methyltransferase type 11 domain-containing protein</fullName>
    </recommendedName>
</protein>